<keyword evidence="6" id="KW-0539">Nucleus</keyword>
<organism evidence="9 10">
    <name type="scientific">Colletotrichum noveboracense</name>
    <dbReference type="NCBI Taxonomy" id="2664923"/>
    <lineage>
        <taxon>Eukaryota</taxon>
        <taxon>Fungi</taxon>
        <taxon>Dikarya</taxon>
        <taxon>Ascomycota</taxon>
        <taxon>Pezizomycotina</taxon>
        <taxon>Sordariomycetes</taxon>
        <taxon>Hypocreomycetidae</taxon>
        <taxon>Glomerellales</taxon>
        <taxon>Glomerellaceae</taxon>
        <taxon>Colletotrichum</taxon>
        <taxon>Colletotrichum gloeosporioides species complex</taxon>
    </lineage>
</organism>
<keyword evidence="5" id="KW-0804">Transcription</keyword>
<dbReference type="InterPro" id="IPR036864">
    <property type="entry name" value="Zn2-C6_fun-type_DNA-bd_sf"/>
</dbReference>
<evidence type="ECO:0000256" key="4">
    <source>
        <dbReference type="ARBA" id="ARBA00023125"/>
    </source>
</evidence>
<dbReference type="Gene3D" id="4.10.240.10">
    <property type="entry name" value="Zn(2)-C6 fungal-type DNA-binding domain"/>
    <property type="match status" value="1"/>
</dbReference>
<protein>
    <recommendedName>
        <fullName evidence="8">Zn(2)-C6 fungal-type domain-containing protein</fullName>
    </recommendedName>
</protein>
<dbReference type="InterPro" id="IPR007219">
    <property type="entry name" value="XnlR_reg_dom"/>
</dbReference>
<dbReference type="GO" id="GO:0000976">
    <property type="term" value="F:transcription cis-regulatory region binding"/>
    <property type="evidence" value="ECO:0007669"/>
    <property type="project" value="TreeGrafter"/>
</dbReference>
<keyword evidence="3" id="KW-0805">Transcription regulation</keyword>
<dbReference type="SMART" id="SM00066">
    <property type="entry name" value="GAL4"/>
    <property type="match status" value="1"/>
</dbReference>
<dbReference type="Proteomes" id="UP001152533">
    <property type="component" value="Unassembled WGS sequence"/>
</dbReference>
<name>A0A9W4S136_9PEZI</name>
<evidence type="ECO:0000256" key="5">
    <source>
        <dbReference type="ARBA" id="ARBA00023163"/>
    </source>
</evidence>
<sequence>MAPSTATPSDLHRAPFACLKCRAAKVRCLMSRRPDRCDRCISNSSDCVFTQPKRARIRARPYPQPRQRESSPQPRVFVSPQDEAREDVIQPTPSSHASPAPPTPVSHDAPHLDVGPQPPITAEIRARIIATLATLKGKRGAPFSFITSGDRPPFGASNDSGESGRRSFQGQASQPSKPSLKLSWLLTPLKVGGPGQATISQAGPPVKLPTYSASMSLGHTITDPIDNGILSKPASIALFEHFMIEMNAKWEYVLDPHFDTHDDVRRRSHLLFATVLFCSSKFANYQDGELSPKTDPFLQSRLCSLARNLAVRTFAEGDRSVETMQAFYLLVCWKDEDDDISYLHSGYAFQILHDLDLEQSNGNAQQTARRRRAWLALFRQDKQQSMFFMRRASLNLGDEEDSPRLLDLQTWLKMPHSLPLDFVACCSADLRRIQSKIRVMIPKASSTMLPCLSDLLDSELNRWKLTWQPHFDGKGRLHQNDDLSLDQRLLYSGHDHLSALVGVWEQSVRLNVSSSILRQALMTSVTKDSRSSELPSAPASSLGFPAMGEGLSTDTPGLANSVQGALGILRQLLKFPTYDLRRAPDALTLLAPNAALFLCLLLCLPCDGILGPSFQRTAIGLIKDITRHVKDMVRSPQDMVTLHAAYLESLANLLQPMTPQRSPTLQGHMVSDIQHLGLDGDQMLLEETELQAAQVLAGGMDAFNQNTDINNALLGFTSEPEQALHMQSFANLMDTSFFWDAPPMAAERSYD</sequence>
<dbReference type="CDD" id="cd12148">
    <property type="entry name" value="fungal_TF_MHR"/>
    <property type="match status" value="1"/>
</dbReference>
<feature type="region of interest" description="Disordered" evidence="7">
    <location>
        <begin position="143"/>
        <end position="178"/>
    </location>
</feature>
<dbReference type="GO" id="GO:0008270">
    <property type="term" value="F:zinc ion binding"/>
    <property type="evidence" value="ECO:0007669"/>
    <property type="project" value="InterPro"/>
</dbReference>
<evidence type="ECO:0000313" key="10">
    <source>
        <dbReference type="Proteomes" id="UP001152533"/>
    </source>
</evidence>
<reference evidence="9" key="1">
    <citation type="submission" date="2022-08" db="EMBL/GenBank/DDBJ databases">
        <authorList>
            <person name="Giroux E."/>
            <person name="Giroux E."/>
        </authorList>
    </citation>
    <scope>NUCLEOTIDE SEQUENCE</scope>
    <source>
        <strain evidence="9">H1091258</strain>
    </source>
</reference>
<evidence type="ECO:0000256" key="3">
    <source>
        <dbReference type="ARBA" id="ARBA00023015"/>
    </source>
</evidence>
<dbReference type="PANTHER" id="PTHR31845:SF19">
    <property type="entry name" value="TRANSCRIPTION FACTOR DOMAIN-CONTAINING PROTEIN"/>
    <property type="match status" value="1"/>
</dbReference>
<proteinExistence type="predicted"/>
<dbReference type="PANTHER" id="PTHR31845">
    <property type="entry name" value="FINGER DOMAIN PROTEIN, PUTATIVE-RELATED"/>
    <property type="match status" value="1"/>
</dbReference>
<dbReference type="InterPro" id="IPR001138">
    <property type="entry name" value="Zn2Cys6_DnaBD"/>
</dbReference>
<comment type="subcellular location">
    <subcellularLocation>
        <location evidence="1">Nucleus</location>
    </subcellularLocation>
</comment>
<feature type="domain" description="Zn(2)-C6 fungal-type" evidence="8">
    <location>
        <begin position="17"/>
        <end position="49"/>
    </location>
</feature>
<evidence type="ECO:0000256" key="7">
    <source>
        <dbReference type="SAM" id="MobiDB-lite"/>
    </source>
</evidence>
<dbReference type="EMBL" id="CAMGZC010000973">
    <property type="protein sequence ID" value="CAI0650966.1"/>
    <property type="molecule type" value="Genomic_DNA"/>
</dbReference>
<gene>
    <name evidence="9" type="ORF">CGXH109_LOCUS101408</name>
</gene>
<dbReference type="Pfam" id="PF04082">
    <property type="entry name" value="Fungal_trans"/>
    <property type="match status" value="1"/>
</dbReference>
<evidence type="ECO:0000313" key="9">
    <source>
        <dbReference type="EMBL" id="CAI0650966.1"/>
    </source>
</evidence>
<dbReference type="AlphaFoldDB" id="A0A9W4S136"/>
<evidence type="ECO:0000256" key="6">
    <source>
        <dbReference type="ARBA" id="ARBA00023242"/>
    </source>
</evidence>
<dbReference type="GO" id="GO:0000981">
    <property type="term" value="F:DNA-binding transcription factor activity, RNA polymerase II-specific"/>
    <property type="evidence" value="ECO:0007669"/>
    <property type="project" value="InterPro"/>
</dbReference>
<dbReference type="PROSITE" id="PS50048">
    <property type="entry name" value="ZN2_CY6_FUNGAL_2"/>
    <property type="match status" value="1"/>
</dbReference>
<evidence type="ECO:0000259" key="8">
    <source>
        <dbReference type="PROSITE" id="PS50048"/>
    </source>
</evidence>
<keyword evidence="10" id="KW-1185">Reference proteome</keyword>
<comment type="caution">
    <text evidence="9">The sequence shown here is derived from an EMBL/GenBank/DDBJ whole genome shotgun (WGS) entry which is preliminary data.</text>
</comment>
<feature type="compositionally biased region" description="Polar residues" evidence="7">
    <location>
        <begin position="157"/>
        <end position="174"/>
    </location>
</feature>
<dbReference type="SUPFAM" id="SSF57701">
    <property type="entry name" value="Zn2/Cys6 DNA-binding domain"/>
    <property type="match status" value="1"/>
</dbReference>
<feature type="region of interest" description="Disordered" evidence="7">
    <location>
        <begin position="55"/>
        <end position="118"/>
    </location>
</feature>
<keyword evidence="2" id="KW-0479">Metal-binding</keyword>
<dbReference type="GO" id="GO:0005634">
    <property type="term" value="C:nucleus"/>
    <property type="evidence" value="ECO:0007669"/>
    <property type="project" value="UniProtKB-SubCell"/>
</dbReference>
<dbReference type="CDD" id="cd00067">
    <property type="entry name" value="GAL4"/>
    <property type="match status" value="1"/>
</dbReference>
<keyword evidence="4" id="KW-0238">DNA-binding</keyword>
<evidence type="ECO:0000256" key="2">
    <source>
        <dbReference type="ARBA" id="ARBA00022723"/>
    </source>
</evidence>
<dbReference type="Pfam" id="PF00172">
    <property type="entry name" value="Zn_clus"/>
    <property type="match status" value="1"/>
</dbReference>
<dbReference type="PROSITE" id="PS00463">
    <property type="entry name" value="ZN2_CY6_FUNGAL_1"/>
    <property type="match status" value="1"/>
</dbReference>
<evidence type="ECO:0000256" key="1">
    <source>
        <dbReference type="ARBA" id="ARBA00004123"/>
    </source>
</evidence>
<dbReference type="InterPro" id="IPR051089">
    <property type="entry name" value="prtT"/>
</dbReference>
<accession>A0A9W4S136</accession>